<gene>
    <name evidence="5" type="ORF">AKJ49_01555</name>
</gene>
<protein>
    <submittedName>
        <fullName evidence="5">Cold-shock protein</fullName>
    </submittedName>
</protein>
<reference evidence="5 6" key="1">
    <citation type="journal article" date="2016" name="Sci. Rep.">
        <title>Metabolic traits of an uncultured archaeal lineage -MSBL1- from brine pools of the Red Sea.</title>
        <authorList>
            <person name="Mwirichia R."/>
            <person name="Alam I."/>
            <person name="Rashid M."/>
            <person name="Vinu M."/>
            <person name="Ba-Alawi W."/>
            <person name="Anthony Kamau A."/>
            <person name="Kamanda Ngugi D."/>
            <person name="Goker M."/>
            <person name="Klenk H.P."/>
            <person name="Bajic V."/>
            <person name="Stingl U."/>
        </authorList>
    </citation>
    <scope>NUCLEOTIDE SEQUENCE [LARGE SCALE GENOMIC DNA]</scope>
    <source>
        <strain evidence="5">SCGC-AAA382A03</strain>
    </source>
</reference>
<feature type="domain" description="CSD" evidence="4">
    <location>
        <begin position="1"/>
        <end position="63"/>
    </location>
</feature>
<name>A0A133VES3_9EURY</name>
<dbReference type="InterPro" id="IPR012340">
    <property type="entry name" value="NA-bd_OB-fold"/>
</dbReference>
<dbReference type="GO" id="GO:0005737">
    <property type="term" value="C:cytoplasm"/>
    <property type="evidence" value="ECO:0007669"/>
    <property type="project" value="UniProtKB-SubCell"/>
</dbReference>
<evidence type="ECO:0000313" key="6">
    <source>
        <dbReference type="Proteomes" id="UP000070549"/>
    </source>
</evidence>
<dbReference type="CDD" id="cd04458">
    <property type="entry name" value="CSP_CDS"/>
    <property type="match status" value="1"/>
</dbReference>
<dbReference type="PIRSF" id="PIRSF002599">
    <property type="entry name" value="Cold_shock_A"/>
    <property type="match status" value="1"/>
</dbReference>
<dbReference type="PROSITE" id="PS51857">
    <property type="entry name" value="CSD_2"/>
    <property type="match status" value="1"/>
</dbReference>
<evidence type="ECO:0000313" key="5">
    <source>
        <dbReference type="EMBL" id="KXB04943.1"/>
    </source>
</evidence>
<feature type="region of interest" description="Disordered" evidence="3">
    <location>
        <begin position="40"/>
        <end position="66"/>
    </location>
</feature>
<dbReference type="SUPFAM" id="SSF50249">
    <property type="entry name" value="Nucleic acid-binding proteins"/>
    <property type="match status" value="1"/>
</dbReference>
<dbReference type="InterPro" id="IPR002059">
    <property type="entry name" value="CSP_DNA-bd"/>
</dbReference>
<keyword evidence="6" id="KW-1185">Reference proteome</keyword>
<dbReference type="PANTHER" id="PTHR11544">
    <property type="entry name" value="COLD SHOCK DOMAIN CONTAINING PROTEINS"/>
    <property type="match status" value="1"/>
</dbReference>
<dbReference type="AlphaFoldDB" id="A0A133VES3"/>
<dbReference type="InterPro" id="IPR012156">
    <property type="entry name" value="Cold_shock_CspA"/>
</dbReference>
<dbReference type="EMBL" id="LHYC01000039">
    <property type="protein sequence ID" value="KXB04943.1"/>
    <property type="molecule type" value="Genomic_DNA"/>
</dbReference>
<evidence type="ECO:0000256" key="1">
    <source>
        <dbReference type="ARBA" id="ARBA00004496"/>
    </source>
</evidence>
<dbReference type="Pfam" id="PF00313">
    <property type="entry name" value="CSD"/>
    <property type="match status" value="1"/>
</dbReference>
<comment type="caution">
    <text evidence="5">The sequence shown here is derived from an EMBL/GenBank/DDBJ whole genome shotgun (WGS) entry which is preliminary data.</text>
</comment>
<dbReference type="PRINTS" id="PR00050">
    <property type="entry name" value="COLDSHOCK"/>
</dbReference>
<comment type="subcellular location">
    <subcellularLocation>
        <location evidence="1">Cytoplasm</location>
    </subcellularLocation>
</comment>
<dbReference type="SMART" id="SM00357">
    <property type="entry name" value="CSP"/>
    <property type="match status" value="1"/>
</dbReference>
<accession>A0A133VES3</accession>
<dbReference type="InterPro" id="IPR050181">
    <property type="entry name" value="Cold_shock_domain"/>
</dbReference>
<dbReference type="Proteomes" id="UP000070549">
    <property type="component" value="Unassembled WGS sequence"/>
</dbReference>
<sequence length="66" mass="7441">MMEGTVKFFDSRKNYGFINPDEGDEDLFVHASDIESGSLKEDDRVGFESEEGEKGPRAVKVNKIEN</sequence>
<organism evidence="5 6">
    <name type="scientific">candidate division MSBL1 archaeon SCGC-AAA382A03</name>
    <dbReference type="NCBI Taxonomy" id="1698278"/>
    <lineage>
        <taxon>Archaea</taxon>
        <taxon>Methanobacteriati</taxon>
        <taxon>Methanobacteriota</taxon>
        <taxon>candidate division MSBL1</taxon>
    </lineage>
</organism>
<proteinExistence type="predicted"/>
<dbReference type="InterPro" id="IPR019844">
    <property type="entry name" value="CSD_CS"/>
</dbReference>
<dbReference type="Gene3D" id="2.40.50.140">
    <property type="entry name" value="Nucleic acid-binding proteins"/>
    <property type="match status" value="1"/>
</dbReference>
<evidence type="ECO:0000259" key="4">
    <source>
        <dbReference type="PROSITE" id="PS51857"/>
    </source>
</evidence>
<dbReference type="GO" id="GO:0003676">
    <property type="term" value="F:nucleic acid binding"/>
    <property type="evidence" value="ECO:0007669"/>
    <property type="project" value="InterPro"/>
</dbReference>
<evidence type="ECO:0000256" key="2">
    <source>
        <dbReference type="ARBA" id="ARBA00022490"/>
    </source>
</evidence>
<dbReference type="PROSITE" id="PS00352">
    <property type="entry name" value="CSD_1"/>
    <property type="match status" value="1"/>
</dbReference>
<dbReference type="InterPro" id="IPR011129">
    <property type="entry name" value="CSD"/>
</dbReference>
<evidence type="ECO:0000256" key="3">
    <source>
        <dbReference type="SAM" id="MobiDB-lite"/>
    </source>
</evidence>
<keyword evidence="2" id="KW-0963">Cytoplasm</keyword>